<organism evidence="3 4">
    <name type="scientific">Sphingomonas faeni</name>
    <dbReference type="NCBI Taxonomy" id="185950"/>
    <lineage>
        <taxon>Bacteria</taxon>
        <taxon>Pseudomonadati</taxon>
        <taxon>Pseudomonadota</taxon>
        <taxon>Alphaproteobacteria</taxon>
        <taxon>Sphingomonadales</taxon>
        <taxon>Sphingomonadaceae</taxon>
        <taxon>Sphingomonas</taxon>
    </lineage>
</organism>
<evidence type="ECO:0000313" key="3">
    <source>
        <dbReference type="EMBL" id="PTW49189.1"/>
    </source>
</evidence>
<dbReference type="InterPro" id="IPR026841">
    <property type="entry name" value="Aur1/Ipt1"/>
</dbReference>
<sequence length="337" mass="36888">MNDVSIATTPRLPADIHRGALPANASVPDYGWWIGGGMILSLAMLTVMMHVAGLSIDPYDADNIPFYVSGIVLLGLRFGLRDRPWRHARAVADCAEYYGVFTMLALMGAVASYPVAAVTHGFHDAALQRIDALLHFDWLAWYRLVAATPILQSLGLAAYRSIYLTPAILFAAFALTGDRVAAHRFLATFWLTAIGTLILYAFMPAIGPFSYLWHQPIAYMPESEQWQHGLIPALRDHSVRVVDLGHLRGIVSAPSFHAAAATLYINAAWRMPRLRWPVLALNAAMLMATPVEGTHYLIDILLGTIVALAAIATLHHLMPRSTARRSANGVAAPRPPR</sequence>
<dbReference type="Proteomes" id="UP000244013">
    <property type="component" value="Unassembled WGS sequence"/>
</dbReference>
<keyword evidence="1" id="KW-1133">Transmembrane helix</keyword>
<feature type="transmembrane region" description="Helical" evidence="1">
    <location>
        <begin position="189"/>
        <end position="213"/>
    </location>
</feature>
<feature type="transmembrane region" description="Helical" evidence="1">
    <location>
        <begin position="64"/>
        <end position="80"/>
    </location>
</feature>
<name>A0A2T5UCE7_9SPHN</name>
<dbReference type="RefSeq" id="WP_107952210.1">
    <property type="nucleotide sequence ID" value="NZ_QAYE01000001.1"/>
</dbReference>
<dbReference type="GO" id="GO:0016020">
    <property type="term" value="C:membrane"/>
    <property type="evidence" value="ECO:0007669"/>
    <property type="project" value="UniProtKB-SubCell"/>
</dbReference>
<feature type="domain" description="Inositolphosphotransferase Aur1/Ipt1" evidence="2">
    <location>
        <begin position="126"/>
        <end position="312"/>
    </location>
</feature>
<feature type="transmembrane region" description="Helical" evidence="1">
    <location>
        <begin position="100"/>
        <end position="120"/>
    </location>
</feature>
<dbReference type="GeneID" id="91004776"/>
<comment type="caution">
    <text evidence="3">The sequence shown here is derived from an EMBL/GenBank/DDBJ whole genome shotgun (WGS) entry which is preliminary data.</text>
</comment>
<keyword evidence="1" id="KW-0812">Transmembrane</keyword>
<gene>
    <name evidence="3" type="ORF">C8J25_101695</name>
</gene>
<dbReference type="Pfam" id="PF14378">
    <property type="entry name" value="PAP2_3"/>
    <property type="match status" value="1"/>
</dbReference>
<dbReference type="EMBL" id="QAYE01000001">
    <property type="protein sequence ID" value="PTW49189.1"/>
    <property type="molecule type" value="Genomic_DNA"/>
</dbReference>
<accession>A0A2T5UCE7</accession>
<feature type="transmembrane region" description="Helical" evidence="1">
    <location>
        <begin position="30"/>
        <end position="52"/>
    </location>
</feature>
<protein>
    <submittedName>
        <fullName evidence="3">PAP2 superfamily protein</fullName>
    </submittedName>
</protein>
<evidence type="ECO:0000259" key="2">
    <source>
        <dbReference type="Pfam" id="PF14378"/>
    </source>
</evidence>
<dbReference type="AlphaFoldDB" id="A0A2T5UCE7"/>
<proteinExistence type="predicted"/>
<dbReference type="OrthoDB" id="7584858at2"/>
<feature type="transmembrane region" description="Helical" evidence="1">
    <location>
        <begin position="297"/>
        <end position="317"/>
    </location>
</feature>
<evidence type="ECO:0000313" key="4">
    <source>
        <dbReference type="Proteomes" id="UP000244013"/>
    </source>
</evidence>
<evidence type="ECO:0000256" key="1">
    <source>
        <dbReference type="SAM" id="Phobius"/>
    </source>
</evidence>
<keyword evidence="1" id="KW-0472">Membrane</keyword>
<reference evidence="3 4" key="1">
    <citation type="submission" date="2018-04" db="EMBL/GenBank/DDBJ databases">
        <title>Genomic Encyclopedia of Type Strains, Phase III (KMG-III): the genomes of soil and plant-associated and newly described type strains.</title>
        <authorList>
            <person name="Whitman W."/>
        </authorList>
    </citation>
    <scope>NUCLEOTIDE SEQUENCE [LARGE SCALE GENOMIC DNA]</scope>
    <source>
        <strain evidence="3 4">MA-olki</strain>
    </source>
</reference>